<comment type="caution">
    <text evidence="1">The sequence shown here is derived from an EMBL/GenBank/DDBJ whole genome shotgun (WGS) entry which is preliminary data.</text>
</comment>
<protein>
    <submittedName>
        <fullName evidence="1">Uncharacterized protein</fullName>
    </submittedName>
</protein>
<proteinExistence type="predicted"/>
<evidence type="ECO:0000313" key="1">
    <source>
        <dbReference type="EMBL" id="PYC46847.1"/>
    </source>
</evidence>
<reference evidence="1 2" key="1">
    <citation type="submission" date="2018-05" db="EMBL/GenBank/DDBJ databases">
        <title>Oceanovita maritima gen. nov., sp. nov., a marine bacterium in the family Rhodobacteraceae isolated from surface seawater of Lundu port Xiamen, China.</title>
        <authorList>
            <person name="Hetharua B.H."/>
            <person name="Min D."/>
            <person name="Liao H."/>
            <person name="Tian Y."/>
        </authorList>
    </citation>
    <scope>NUCLEOTIDE SEQUENCE [LARGE SCALE GENOMIC DNA]</scope>
    <source>
        <strain evidence="1 2">FSX-11</strain>
    </source>
</reference>
<organism evidence="1 2">
    <name type="scientific">Litorivita pollutaquae</name>
    <dbReference type="NCBI Taxonomy" id="2200892"/>
    <lineage>
        <taxon>Bacteria</taxon>
        <taxon>Pseudomonadati</taxon>
        <taxon>Pseudomonadota</taxon>
        <taxon>Alphaproteobacteria</taxon>
        <taxon>Rhodobacterales</taxon>
        <taxon>Paracoccaceae</taxon>
        <taxon>Litorivita</taxon>
    </lineage>
</organism>
<sequence length="87" mass="9427">MANGWPKSPAADPVLQYMFRPPERAAAGALLAQAPAIQQRHTAQFAFRPPSRPICCPVRENLSAHFANGLNSAPLHHIGDTSKPFVN</sequence>
<dbReference type="Proteomes" id="UP000248012">
    <property type="component" value="Unassembled WGS sequence"/>
</dbReference>
<gene>
    <name evidence="1" type="ORF">DI396_12855</name>
</gene>
<evidence type="ECO:0000313" key="2">
    <source>
        <dbReference type="Proteomes" id="UP000248012"/>
    </source>
</evidence>
<accession>A0A2V4NKT2</accession>
<keyword evidence="2" id="KW-1185">Reference proteome</keyword>
<name>A0A2V4NKT2_9RHOB</name>
<dbReference type="EMBL" id="QFVT01000009">
    <property type="protein sequence ID" value="PYC46847.1"/>
    <property type="molecule type" value="Genomic_DNA"/>
</dbReference>
<dbReference type="AlphaFoldDB" id="A0A2V4NKT2"/>